<evidence type="ECO:0000259" key="2">
    <source>
        <dbReference type="Pfam" id="PF16254"/>
    </source>
</evidence>
<proteinExistence type="predicted"/>
<feature type="non-terminal residue" evidence="3">
    <location>
        <position position="203"/>
    </location>
</feature>
<dbReference type="EMBL" id="UINC01115867">
    <property type="protein sequence ID" value="SVC87208.1"/>
    <property type="molecule type" value="Genomic_DNA"/>
</dbReference>
<dbReference type="AlphaFoldDB" id="A0A382QQK5"/>
<reference evidence="3" key="1">
    <citation type="submission" date="2018-05" db="EMBL/GenBank/DDBJ databases">
        <authorList>
            <person name="Lanie J.A."/>
            <person name="Ng W.-L."/>
            <person name="Kazmierczak K.M."/>
            <person name="Andrzejewski T.M."/>
            <person name="Davidsen T.M."/>
            <person name="Wayne K.J."/>
            <person name="Tettelin H."/>
            <person name="Glass J.I."/>
            <person name="Rusch D."/>
            <person name="Podicherti R."/>
            <person name="Tsui H.-C.T."/>
            <person name="Winkler M.E."/>
        </authorList>
    </citation>
    <scope>NUCLEOTIDE SEQUENCE</scope>
</reference>
<dbReference type="Pfam" id="PF16254">
    <property type="entry name" value="DUF4910"/>
    <property type="match status" value="1"/>
</dbReference>
<dbReference type="Gene3D" id="3.50.30.90">
    <property type="match status" value="1"/>
</dbReference>
<organism evidence="3">
    <name type="scientific">marine metagenome</name>
    <dbReference type="NCBI Taxonomy" id="408172"/>
    <lineage>
        <taxon>unclassified sequences</taxon>
        <taxon>metagenomes</taxon>
        <taxon>ecological metagenomes</taxon>
    </lineage>
</organism>
<feature type="domain" description="DUF4910" evidence="2">
    <location>
        <begin position="21"/>
        <end position="203"/>
    </location>
</feature>
<evidence type="ECO:0000313" key="3">
    <source>
        <dbReference type="EMBL" id="SVC87208.1"/>
    </source>
</evidence>
<gene>
    <name evidence="3" type="ORF">METZ01_LOCUS340062</name>
</gene>
<dbReference type="Pfam" id="PF09940">
    <property type="entry name" value="DUF2172"/>
    <property type="match status" value="1"/>
</dbReference>
<dbReference type="InterPro" id="IPR032589">
    <property type="entry name" value="DUF4910"/>
</dbReference>
<sequence>MDDNDLNAIKSDFPAISSEMYKLLKELYPICRSITGNGVRKTLEIIQNYILIEHHEVPSGTKVFDWIIPKEWNIEDAYIKTDKGQKIVDFQKSNLHVLNYSTPIKSKLSLSELKQHLYTLPDQPEAIPYKTSYYNENWGFCLSHNQFLTLEDGEYEIVIDSSLKDGNLTYGEFFLQGKKNEEILLTCYTCHPSLCNDNLSGIV</sequence>
<evidence type="ECO:0000259" key="1">
    <source>
        <dbReference type="Pfam" id="PF09940"/>
    </source>
</evidence>
<name>A0A382QQK5_9ZZZZ</name>
<feature type="domain" description="DUF2172" evidence="1">
    <location>
        <begin position="71"/>
        <end position="162"/>
    </location>
</feature>
<accession>A0A382QQK5</accession>
<dbReference type="InterPro" id="IPR032610">
    <property type="entry name" value="DUF2172"/>
</dbReference>
<dbReference type="SUPFAM" id="SSF53187">
    <property type="entry name" value="Zn-dependent exopeptidases"/>
    <property type="match status" value="1"/>
</dbReference>
<protein>
    <submittedName>
        <fullName evidence="3">Uncharacterized protein</fullName>
    </submittedName>
</protein>